<name>A0ABX8EDD5_9ACTN</name>
<feature type="transmembrane region" description="Helical" evidence="1">
    <location>
        <begin position="12"/>
        <end position="32"/>
    </location>
</feature>
<evidence type="ECO:0000313" key="3">
    <source>
        <dbReference type="Proteomes" id="UP000679307"/>
    </source>
</evidence>
<gene>
    <name evidence="2" type="ORF">ENKNEFLB_00854</name>
</gene>
<keyword evidence="3" id="KW-1185">Reference proteome</keyword>
<protein>
    <recommendedName>
        <fullName evidence="4">TIGR02611 family protein</fullName>
    </recommendedName>
</protein>
<keyword evidence="1" id="KW-0472">Membrane</keyword>
<dbReference type="EMBL" id="CP075371">
    <property type="protein sequence ID" value="QVT78477.1"/>
    <property type="molecule type" value="Genomic_DNA"/>
</dbReference>
<organism evidence="2 3">
    <name type="scientific">Nocardioides aquaticus</name>
    <dbReference type="NCBI Taxonomy" id="160826"/>
    <lineage>
        <taxon>Bacteria</taxon>
        <taxon>Bacillati</taxon>
        <taxon>Actinomycetota</taxon>
        <taxon>Actinomycetes</taxon>
        <taxon>Propionibacteriales</taxon>
        <taxon>Nocardioidaceae</taxon>
        <taxon>Nocardioides</taxon>
    </lineage>
</organism>
<proteinExistence type="predicted"/>
<accession>A0ABX8EDD5</accession>
<evidence type="ECO:0000313" key="2">
    <source>
        <dbReference type="EMBL" id="QVT78477.1"/>
    </source>
</evidence>
<feature type="transmembrane region" description="Helical" evidence="1">
    <location>
        <begin position="80"/>
        <end position="98"/>
    </location>
</feature>
<evidence type="ECO:0008006" key="4">
    <source>
        <dbReference type="Google" id="ProtNLM"/>
    </source>
</evidence>
<dbReference type="Proteomes" id="UP000679307">
    <property type="component" value="Chromosome"/>
</dbReference>
<evidence type="ECO:0000256" key="1">
    <source>
        <dbReference type="SAM" id="Phobius"/>
    </source>
</evidence>
<feature type="transmembrane region" description="Helical" evidence="1">
    <location>
        <begin position="38"/>
        <end position="59"/>
    </location>
</feature>
<keyword evidence="1" id="KW-1133">Transmembrane helix</keyword>
<sequence>MGTSASADLGLRLVVLVAGLVLVAAGAALWLFSTLLTAPLLLAGLWVLSWEFAWARWLLHRFTMWVRPFVGRVRRRPARWTVLTAGGIASGAAGYWAFMVLGPL</sequence>
<keyword evidence="1" id="KW-0812">Transmembrane</keyword>
<reference evidence="2 3" key="1">
    <citation type="submission" date="2021-05" db="EMBL/GenBank/DDBJ databases">
        <title>Complete genome of Nocardioides aquaticus KCTC 9944T isolated from meromictic and hypersaline Ekho Lake, Antarctica.</title>
        <authorList>
            <person name="Hwang K."/>
            <person name="Kim K.M."/>
            <person name="Choe H."/>
        </authorList>
    </citation>
    <scope>NUCLEOTIDE SEQUENCE [LARGE SCALE GENOMIC DNA]</scope>
    <source>
        <strain evidence="2 3">KCTC 9944</strain>
    </source>
</reference>